<dbReference type="PATRIC" id="fig|1423738.3.peg.1454"/>
<reference evidence="3 4" key="1">
    <citation type="journal article" date="2015" name="Genome Announc.">
        <title>Expanding the biotechnology potential of lactobacilli through comparative genomics of 213 strains and associated genera.</title>
        <authorList>
            <person name="Sun Z."/>
            <person name="Harris H.M."/>
            <person name="McCann A."/>
            <person name="Guo C."/>
            <person name="Argimon S."/>
            <person name="Zhang W."/>
            <person name="Yang X."/>
            <person name="Jeffery I.B."/>
            <person name="Cooney J.C."/>
            <person name="Kagawa T.F."/>
            <person name="Liu W."/>
            <person name="Song Y."/>
            <person name="Salvetti E."/>
            <person name="Wrobel A."/>
            <person name="Rasinkangas P."/>
            <person name="Parkhill J."/>
            <person name="Rea M.C."/>
            <person name="O'Sullivan O."/>
            <person name="Ritari J."/>
            <person name="Douillard F.P."/>
            <person name="Paul Ross R."/>
            <person name="Yang R."/>
            <person name="Briner A.E."/>
            <person name="Felis G.E."/>
            <person name="de Vos W.M."/>
            <person name="Barrangou R."/>
            <person name="Klaenhammer T.R."/>
            <person name="Caufield P.W."/>
            <person name="Cui Y."/>
            <person name="Zhang H."/>
            <person name="O'Toole P.W."/>
        </authorList>
    </citation>
    <scope>NUCLEOTIDE SEQUENCE [LARGE SCALE GENOMIC DNA]</scope>
    <source>
        <strain evidence="3 4">DSM 20335</strain>
    </source>
</reference>
<comment type="caution">
    <text evidence="3">The sequence shown here is derived from an EMBL/GenBank/DDBJ whole genome shotgun (WGS) entry which is preliminary data.</text>
</comment>
<accession>A0A0R2BJG5</accession>
<name>A0A0R2BJG5_9LACO</name>
<dbReference type="AlphaFoldDB" id="A0A0R2BJG5"/>
<dbReference type="STRING" id="1423738.FC84_GL001438"/>
<keyword evidence="1" id="KW-0472">Membrane</keyword>
<sequence>MRKRNIIVGIIIVLVLLVFGGYKIATTPRHTLEKQSITISKKAAHLTRTTDFMIYNREQTYYAVAGYTQDNQLKYVLINGKSGKITVLETNKAYTKDKITKLVTKKYPSNKIYGIDLGLNKGQPVWEVATKSKTGQLTYRLFDYQTGKLVEQIENL</sequence>
<dbReference type="Pfam" id="PF17881">
    <property type="entry name" value="TseB"/>
    <property type="match status" value="1"/>
</dbReference>
<protein>
    <recommendedName>
        <fullName evidence="2">Cell wall elongation regulator TseB-like domain-containing protein</fullName>
    </recommendedName>
</protein>
<feature type="domain" description="Cell wall elongation regulator TseB-like" evidence="2">
    <location>
        <begin position="35"/>
        <end position="79"/>
    </location>
</feature>
<dbReference type="Proteomes" id="UP000051813">
    <property type="component" value="Unassembled WGS sequence"/>
</dbReference>
<dbReference type="SUPFAM" id="SSF54403">
    <property type="entry name" value="Cystatin/monellin"/>
    <property type="match status" value="2"/>
</dbReference>
<keyword evidence="1" id="KW-0812">Transmembrane</keyword>
<feature type="transmembrane region" description="Helical" evidence="1">
    <location>
        <begin position="6"/>
        <end position="25"/>
    </location>
</feature>
<dbReference type="RefSeq" id="WP_057755148.1">
    <property type="nucleotide sequence ID" value="NZ_AYYK01000004.1"/>
</dbReference>
<proteinExistence type="predicted"/>
<evidence type="ECO:0000313" key="4">
    <source>
        <dbReference type="Proteomes" id="UP000051813"/>
    </source>
</evidence>
<dbReference type="Gene3D" id="3.10.450.40">
    <property type="match status" value="2"/>
</dbReference>
<dbReference type="EMBL" id="AYYK01000004">
    <property type="protein sequence ID" value="KRM79264.1"/>
    <property type="molecule type" value="Genomic_DNA"/>
</dbReference>
<keyword evidence="4" id="KW-1185">Reference proteome</keyword>
<dbReference type="OrthoDB" id="2242521at2"/>
<gene>
    <name evidence="3" type="ORF">FC84_GL001438</name>
</gene>
<organism evidence="3 4">
    <name type="scientific">Lapidilactobacillus dextrinicus DSM 20335</name>
    <dbReference type="NCBI Taxonomy" id="1423738"/>
    <lineage>
        <taxon>Bacteria</taxon>
        <taxon>Bacillati</taxon>
        <taxon>Bacillota</taxon>
        <taxon>Bacilli</taxon>
        <taxon>Lactobacillales</taxon>
        <taxon>Lactobacillaceae</taxon>
        <taxon>Lapidilactobacillus</taxon>
    </lineage>
</organism>
<dbReference type="InterPro" id="IPR046350">
    <property type="entry name" value="Cystatin_sf"/>
</dbReference>
<keyword evidence="1" id="KW-1133">Transmembrane helix</keyword>
<dbReference type="InterPro" id="IPR041401">
    <property type="entry name" value="TseB-like_dom"/>
</dbReference>
<evidence type="ECO:0000313" key="3">
    <source>
        <dbReference type="EMBL" id="KRM79264.1"/>
    </source>
</evidence>
<evidence type="ECO:0000259" key="2">
    <source>
        <dbReference type="Pfam" id="PF17881"/>
    </source>
</evidence>
<evidence type="ECO:0000256" key="1">
    <source>
        <dbReference type="SAM" id="Phobius"/>
    </source>
</evidence>